<evidence type="ECO:0000313" key="2">
    <source>
        <dbReference type="EMBL" id="VEL15979.1"/>
    </source>
</evidence>
<dbReference type="AlphaFoldDB" id="A0A448WN97"/>
<evidence type="ECO:0000256" key="1">
    <source>
        <dbReference type="SAM" id="MobiDB-lite"/>
    </source>
</evidence>
<name>A0A448WN97_9PLAT</name>
<dbReference type="EMBL" id="CAAALY010026638">
    <property type="protein sequence ID" value="VEL15979.1"/>
    <property type="molecule type" value="Genomic_DNA"/>
</dbReference>
<feature type="compositionally biased region" description="Acidic residues" evidence="1">
    <location>
        <begin position="295"/>
        <end position="326"/>
    </location>
</feature>
<feature type="non-terminal residue" evidence="2">
    <location>
        <position position="326"/>
    </location>
</feature>
<comment type="caution">
    <text evidence="2">The sequence shown here is derived from an EMBL/GenBank/DDBJ whole genome shotgun (WGS) entry which is preliminary data.</text>
</comment>
<feature type="region of interest" description="Disordered" evidence="1">
    <location>
        <begin position="1"/>
        <end position="230"/>
    </location>
</feature>
<feature type="compositionally biased region" description="Acidic residues" evidence="1">
    <location>
        <begin position="117"/>
        <end position="135"/>
    </location>
</feature>
<evidence type="ECO:0000313" key="3">
    <source>
        <dbReference type="Proteomes" id="UP000784294"/>
    </source>
</evidence>
<feature type="compositionally biased region" description="Basic residues" evidence="1">
    <location>
        <begin position="156"/>
        <end position="170"/>
    </location>
</feature>
<gene>
    <name evidence="2" type="ORF">PXEA_LOCUS9419</name>
</gene>
<reference evidence="2" key="1">
    <citation type="submission" date="2018-11" db="EMBL/GenBank/DDBJ databases">
        <authorList>
            <consortium name="Pathogen Informatics"/>
        </authorList>
    </citation>
    <scope>NUCLEOTIDE SEQUENCE</scope>
</reference>
<feature type="compositionally biased region" description="Polar residues" evidence="1">
    <location>
        <begin position="31"/>
        <end position="40"/>
    </location>
</feature>
<feature type="compositionally biased region" description="Basic and acidic residues" evidence="1">
    <location>
        <begin position="107"/>
        <end position="116"/>
    </location>
</feature>
<accession>A0A448WN97</accession>
<keyword evidence="3" id="KW-1185">Reference proteome</keyword>
<feature type="compositionally biased region" description="Acidic residues" evidence="1">
    <location>
        <begin position="204"/>
        <end position="228"/>
    </location>
</feature>
<sequence length="326" mass="35317">MRPSTSRSHSESPLPAKRRHAPNFKSAAGNLVTSSGQEMGSNARVRSPRESVDPKQGSRESKGVVVSFRILSDREASVGNGSESCTRGLAESPHLSMPEDPGGVLKMDGRTRHGIEALDENEENEEDGEEEEIEEGQARDEVRHGSGLGSSLVQPHIRRIAGKQGRKRRISATESEANRSSHPGSVKRAFRATCGEQMVGSDDIGAEADVEQLDEDDEDEGCDEDDDYHDGQVTVAEIDTTGISPYSSQHLIRGMAKAAIAVAEGNKKAKGMANGENLVRTQTVVSTSGCRHEDLEQEDEVEEEEEGEEVDEECDDDEADESLSDE</sequence>
<protein>
    <submittedName>
        <fullName evidence="2">Uncharacterized protein</fullName>
    </submittedName>
</protein>
<dbReference type="Proteomes" id="UP000784294">
    <property type="component" value="Unassembled WGS sequence"/>
</dbReference>
<feature type="region of interest" description="Disordered" evidence="1">
    <location>
        <begin position="285"/>
        <end position="326"/>
    </location>
</feature>
<proteinExistence type="predicted"/>
<organism evidence="2 3">
    <name type="scientific">Protopolystoma xenopodis</name>
    <dbReference type="NCBI Taxonomy" id="117903"/>
    <lineage>
        <taxon>Eukaryota</taxon>
        <taxon>Metazoa</taxon>
        <taxon>Spiralia</taxon>
        <taxon>Lophotrochozoa</taxon>
        <taxon>Platyhelminthes</taxon>
        <taxon>Monogenea</taxon>
        <taxon>Polyopisthocotylea</taxon>
        <taxon>Polystomatidea</taxon>
        <taxon>Polystomatidae</taxon>
        <taxon>Protopolystoma</taxon>
    </lineage>
</organism>
<feature type="compositionally biased region" description="Basic and acidic residues" evidence="1">
    <location>
        <begin position="47"/>
        <end position="62"/>
    </location>
</feature>
<feature type="compositionally biased region" description="Polar residues" evidence="1">
    <location>
        <begin position="172"/>
        <end position="183"/>
    </location>
</feature>